<proteinExistence type="predicted"/>
<evidence type="ECO:0000313" key="2">
    <source>
        <dbReference type="Proteomes" id="UP001374599"/>
    </source>
</evidence>
<comment type="caution">
    <text evidence="1">The sequence shown here is derived from an EMBL/GenBank/DDBJ whole genome shotgun (WGS) entry which is preliminary data.</text>
</comment>
<sequence length="629" mass="72876">MVEQQTIINNTENIKVVYNKNDFSFNVETPNKVWCQKKDFKPYIDISHNEEIHRLYFENAESITHKSFETGIGRGIKCVLSNFKIEKEEIEFCFEISIWIDNIYEDIHFELIPINEVQGIIEKIVWPGPFEFKKKEKDNYTVIPMMLGCIIPNNWAKEVHPKDNGRYYTRGAYMPWWGQVEDNNGYIAIAETPWDGGYELIHPAGGETNIASVWYPSLGEIGYNRKIKYSFMDECDYNRLCKVYKKYVKQQKGIVTLEEKAIQNPNINQLIGSPVIHSFIYNHTEPSSDIYDREHPENNDVLVSFNERVNQLKELKEKGVEKAYLHLDGWGKRGYDNLHPDVFPPCKQAGGWQGMKYISDTCKELNYIFAIHDQYRDYYLDAETYDKENAIHNSDNNITVEAEWAGGNQTFLCTQLAPYYVKRNFEMQKKNGIELNGAYLDVFSVVTLDECYHQEHRMSRKQCMEKRRECFNYVSSEKILISSEECVDWALPNMDLVHHSPMALVVPLDGWDYTGDAIGIPVPLYTLVYHECLVVPWALKKGGWGLPTSQDGFLYALLNGGTGYLDIEADTAEIEKNKIVCKLHEKIAKKEMIRHEFVEGALTKQRSVFSDGTMVEVDFENDAYAIGEE</sequence>
<gene>
    <name evidence="1" type="ORF">AN2V17_36860</name>
</gene>
<evidence type="ECO:0000313" key="1">
    <source>
        <dbReference type="EMBL" id="GMQ64449.1"/>
    </source>
</evidence>
<dbReference type="EMBL" id="BTPU01000070">
    <property type="protein sequence ID" value="GMQ64449.1"/>
    <property type="molecule type" value="Genomic_DNA"/>
</dbReference>
<dbReference type="Proteomes" id="UP001374599">
    <property type="component" value="Unassembled WGS sequence"/>
</dbReference>
<accession>A0ACB5UPG9</accession>
<name>A0ACB5UPG9_9FIRM</name>
<protein>
    <submittedName>
        <fullName evidence="1">DUF5696 domain-containing protein</fullName>
    </submittedName>
</protein>
<organism evidence="1 2">
    <name type="scientific">Vallitalea maricola</name>
    <dbReference type="NCBI Taxonomy" id="3074433"/>
    <lineage>
        <taxon>Bacteria</taxon>
        <taxon>Bacillati</taxon>
        <taxon>Bacillota</taxon>
        <taxon>Clostridia</taxon>
        <taxon>Lachnospirales</taxon>
        <taxon>Vallitaleaceae</taxon>
        <taxon>Vallitalea</taxon>
    </lineage>
</organism>
<reference evidence="1" key="1">
    <citation type="submission" date="2023-09" db="EMBL/GenBank/DDBJ databases">
        <title>Vallitalea sediminicola and Vallitalea maricola sp. nov., anaerobic bacteria isolated from marine sediment.</title>
        <authorList>
            <person name="Hirano S."/>
            <person name="Maeda A."/>
            <person name="Terahara T."/>
            <person name="Mori K."/>
            <person name="Hamada M."/>
            <person name="Matsumoto R."/>
            <person name="Kobayashi T."/>
        </authorList>
    </citation>
    <scope>NUCLEOTIDE SEQUENCE</scope>
    <source>
        <strain evidence="1">AN17-2</strain>
    </source>
</reference>
<keyword evidence="2" id="KW-1185">Reference proteome</keyword>